<gene>
    <name evidence="2" type="ORF">N7468_001638</name>
</gene>
<feature type="compositionally biased region" description="Basic and acidic residues" evidence="1">
    <location>
        <begin position="130"/>
        <end position="141"/>
    </location>
</feature>
<name>A0A9W9TWY5_9EURO</name>
<reference evidence="2" key="1">
    <citation type="submission" date="2022-11" db="EMBL/GenBank/DDBJ databases">
        <authorList>
            <person name="Petersen C."/>
        </authorList>
    </citation>
    <scope>NUCLEOTIDE SEQUENCE</scope>
    <source>
        <strain evidence="2">IBT 19713</strain>
    </source>
</reference>
<dbReference type="OrthoDB" id="76567at2759"/>
<sequence>MTRISHQWDDADVCEMDILDHSFLNDLVPFTKTFSYDGEHQLNNLLDSEFSERTAYFLLRSGKKSIESIIKSVETYSISSFDITEGLILFKLSFRTHAAAVHEINLLIIEKLLPMGLDKAIQGFPRPRITGKESTRGKEPDYSWCPTRTPRSSAHVKTRMPTVALEVAVTEDDKKLNSDVRYWLSPNDGNANLCLTLRINPINNEIRMESWARKDNNDNKQRARIDRTQVIYVHSTQEGRPIVTGDLPFRIPFESLMLRPIDAQTAAEQDIIFSQADLEEAARSIWIAEEEEEE</sequence>
<evidence type="ECO:0000313" key="2">
    <source>
        <dbReference type="EMBL" id="KAJ5246655.1"/>
    </source>
</evidence>
<dbReference type="AlphaFoldDB" id="A0A9W9TWY5"/>
<dbReference type="Proteomes" id="UP001150941">
    <property type="component" value="Unassembled WGS sequence"/>
</dbReference>
<reference evidence="2" key="2">
    <citation type="journal article" date="2023" name="IMA Fungus">
        <title>Comparative genomic study of the Penicillium genus elucidates a diverse pangenome and 15 lateral gene transfer events.</title>
        <authorList>
            <person name="Petersen C."/>
            <person name="Sorensen T."/>
            <person name="Nielsen M.R."/>
            <person name="Sondergaard T.E."/>
            <person name="Sorensen J.L."/>
            <person name="Fitzpatrick D.A."/>
            <person name="Frisvad J.C."/>
            <person name="Nielsen K.L."/>
        </authorList>
    </citation>
    <scope>NUCLEOTIDE SEQUENCE</scope>
    <source>
        <strain evidence="2">IBT 19713</strain>
    </source>
</reference>
<protein>
    <submittedName>
        <fullName evidence="2">Uncharacterized protein</fullName>
    </submittedName>
</protein>
<proteinExistence type="predicted"/>
<accession>A0A9W9TWY5</accession>
<evidence type="ECO:0000313" key="3">
    <source>
        <dbReference type="Proteomes" id="UP001150941"/>
    </source>
</evidence>
<dbReference type="GeneID" id="83198238"/>
<dbReference type="RefSeq" id="XP_058334076.1">
    <property type="nucleotide sequence ID" value="XM_058470935.1"/>
</dbReference>
<comment type="caution">
    <text evidence="2">The sequence shown here is derived from an EMBL/GenBank/DDBJ whole genome shotgun (WGS) entry which is preliminary data.</text>
</comment>
<feature type="region of interest" description="Disordered" evidence="1">
    <location>
        <begin position="128"/>
        <end position="157"/>
    </location>
</feature>
<organism evidence="2 3">
    <name type="scientific">Penicillium chermesinum</name>
    <dbReference type="NCBI Taxonomy" id="63820"/>
    <lineage>
        <taxon>Eukaryota</taxon>
        <taxon>Fungi</taxon>
        <taxon>Dikarya</taxon>
        <taxon>Ascomycota</taxon>
        <taxon>Pezizomycotina</taxon>
        <taxon>Eurotiomycetes</taxon>
        <taxon>Eurotiomycetidae</taxon>
        <taxon>Eurotiales</taxon>
        <taxon>Aspergillaceae</taxon>
        <taxon>Penicillium</taxon>
    </lineage>
</organism>
<evidence type="ECO:0000256" key="1">
    <source>
        <dbReference type="SAM" id="MobiDB-lite"/>
    </source>
</evidence>
<keyword evidence="3" id="KW-1185">Reference proteome</keyword>
<dbReference type="EMBL" id="JAPQKS010000002">
    <property type="protein sequence ID" value="KAJ5246655.1"/>
    <property type="molecule type" value="Genomic_DNA"/>
</dbReference>